<reference evidence="12 13" key="1">
    <citation type="submission" date="2017-09" db="EMBL/GenBank/DDBJ databases">
        <title>Depth-based differentiation of microbial function through sediment-hosted aquifers and enrichment of novel symbionts in the deep terrestrial subsurface.</title>
        <authorList>
            <person name="Probst A.J."/>
            <person name="Ladd B."/>
            <person name="Jarett J.K."/>
            <person name="Geller-Mcgrath D.E."/>
            <person name="Sieber C.M."/>
            <person name="Emerson J.B."/>
            <person name="Anantharaman K."/>
            <person name="Thomas B.C."/>
            <person name="Malmstrom R."/>
            <person name="Stieglmeier M."/>
            <person name="Klingl A."/>
            <person name="Woyke T."/>
            <person name="Ryan C.M."/>
            <person name="Banfield J.F."/>
        </authorList>
    </citation>
    <scope>NUCLEOTIDE SEQUENCE [LARGE SCALE GENOMIC DNA]</scope>
    <source>
        <strain evidence="12">CG11_big_fil_rev_8_21_14_0_20_36_20</strain>
    </source>
</reference>
<comment type="similarity">
    <text evidence="1 10">Belongs to the GatB/GatE family. GatB subfamily.</text>
</comment>
<comment type="subunit">
    <text evidence="2 10">Heterotrimer of A, B and C subunits.</text>
</comment>
<dbReference type="Proteomes" id="UP000230564">
    <property type="component" value="Unassembled WGS sequence"/>
</dbReference>
<dbReference type="InterPro" id="IPR014746">
    <property type="entry name" value="Gln_synth/guanido_kin_cat_dom"/>
</dbReference>
<dbReference type="InterPro" id="IPR004413">
    <property type="entry name" value="GatB"/>
</dbReference>
<keyword evidence="5 10" id="KW-0067">ATP-binding</keyword>
<dbReference type="Gene3D" id="1.10.10.410">
    <property type="match status" value="1"/>
</dbReference>
<dbReference type="Pfam" id="PF02637">
    <property type="entry name" value="GatB_Yqey"/>
    <property type="match status" value="1"/>
</dbReference>
<dbReference type="GO" id="GO:0006412">
    <property type="term" value="P:translation"/>
    <property type="evidence" value="ECO:0007669"/>
    <property type="project" value="UniProtKB-UniRule"/>
</dbReference>
<evidence type="ECO:0000256" key="1">
    <source>
        <dbReference type="ARBA" id="ARBA00005306"/>
    </source>
</evidence>
<protein>
    <recommendedName>
        <fullName evidence="10">Aspartyl/glutamyl-tRNA(Asn/Gln) amidotransferase subunit B</fullName>
        <shortName evidence="10">Asp/Glu-ADT subunit B</shortName>
        <ecNumber evidence="10">6.3.5.-</ecNumber>
    </recommendedName>
</protein>
<dbReference type="FunFam" id="1.10.10.410:FF:000001">
    <property type="entry name" value="Aspartyl/glutamyl-tRNA(Asn/Gln) amidotransferase subunit B"/>
    <property type="match status" value="1"/>
</dbReference>
<dbReference type="NCBIfam" id="NF004012">
    <property type="entry name" value="PRK05477.1-2"/>
    <property type="match status" value="1"/>
</dbReference>
<sequence>MPKYETIIGLEIHLQLKTKSKMFCSCSNDGENQPPNTTICPVCLGHPGTLPTVNEEAVKQGLSLALALHCQINQQSKFDRKNYFYPDLPKGYQISQFDVPLAHDGYLIIKTDHQKKRIRLERVHLEEDAAKNIHQGNKTLVDFNRGGTPLAEIVTRPDFDQPTEAKQFLQQLRLIARYLGVSDADMEKGQLRCDANISLRPQGDQKLYPKTEIKNLNSFKAVEKALEFERQRQEKLWEQKKPPQLTSTRGWDENRGETVEQRTKESFADYRYFPEPDLPPLVIKESLINQAQSLMPELPLEREERFIKEYGLLPPDAEVLIKQKNWADYYEAVMSDFRAWLFKANGLSEVSEQAAQLWQKHKAFLAKLAVNWITTEVFRLISKDFKWNDFKITAENMAEFLSLIYQKKINSSAAQTILKQMFASGDDPSNIAEKLDLAQIDDVSTLEDLATKVIMMHPDQAKQYRSGKEALIKFFVGKLMQESKGRANPLAAEEILRKKIK</sequence>
<proteinExistence type="inferred from homology"/>
<comment type="caution">
    <text evidence="12">The sequence shown here is derived from an EMBL/GenBank/DDBJ whole genome shotgun (WGS) entry which is preliminary data.</text>
</comment>
<keyword evidence="3 10" id="KW-0436">Ligase</keyword>
<dbReference type="AlphaFoldDB" id="A0A2H0NAX5"/>
<evidence type="ECO:0000313" key="12">
    <source>
        <dbReference type="EMBL" id="PIR06037.1"/>
    </source>
</evidence>
<dbReference type="NCBIfam" id="NF004014">
    <property type="entry name" value="PRK05477.1-4"/>
    <property type="match status" value="1"/>
</dbReference>
<evidence type="ECO:0000256" key="7">
    <source>
        <dbReference type="ARBA" id="ARBA00024799"/>
    </source>
</evidence>
<evidence type="ECO:0000256" key="8">
    <source>
        <dbReference type="ARBA" id="ARBA00047380"/>
    </source>
</evidence>
<dbReference type="SMART" id="SM00845">
    <property type="entry name" value="GatB_Yqey"/>
    <property type="match status" value="1"/>
</dbReference>
<dbReference type="PROSITE" id="PS01234">
    <property type="entry name" value="GATB"/>
    <property type="match status" value="1"/>
</dbReference>
<dbReference type="InterPro" id="IPR018027">
    <property type="entry name" value="Asn/Gln_amidotransferase"/>
</dbReference>
<dbReference type="NCBIfam" id="TIGR00133">
    <property type="entry name" value="gatB"/>
    <property type="match status" value="1"/>
</dbReference>
<evidence type="ECO:0000313" key="13">
    <source>
        <dbReference type="Proteomes" id="UP000230564"/>
    </source>
</evidence>
<comment type="catalytic activity">
    <reaction evidence="9 10">
        <text>L-glutamyl-tRNA(Gln) + L-glutamine + ATP + H2O = L-glutaminyl-tRNA(Gln) + L-glutamate + ADP + phosphate + H(+)</text>
        <dbReference type="Rhea" id="RHEA:17521"/>
        <dbReference type="Rhea" id="RHEA-COMP:9681"/>
        <dbReference type="Rhea" id="RHEA-COMP:9684"/>
        <dbReference type="ChEBI" id="CHEBI:15377"/>
        <dbReference type="ChEBI" id="CHEBI:15378"/>
        <dbReference type="ChEBI" id="CHEBI:29985"/>
        <dbReference type="ChEBI" id="CHEBI:30616"/>
        <dbReference type="ChEBI" id="CHEBI:43474"/>
        <dbReference type="ChEBI" id="CHEBI:58359"/>
        <dbReference type="ChEBI" id="CHEBI:78520"/>
        <dbReference type="ChEBI" id="CHEBI:78521"/>
        <dbReference type="ChEBI" id="CHEBI:456216"/>
    </reaction>
</comment>
<name>A0A2H0NAX5_9BACT</name>
<evidence type="ECO:0000256" key="9">
    <source>
        <dbReference type="ARBA" id="ARBA00047913"/>
    </source>
</evidence>
<dbReference type="Pfam" id="PF02934">
    <property type="entry name" value="GatB_N"/>
    <property type="match status" value="1"/>
</dbReference>
<organism evidence="12 13">
    <name type="scientific">Candidatus Komeilibacteria bacterium CG11_big_fil_rev_8_21_14_0_20_36_20</name>
    <dbReference type="NCBI Taxonomy" id="1974477"/>
    <lineage>
        <taxon>Bacteria</taxon>
        <taxon>Candidatus Komeiliibacteriota</taxon>
    </lineage>
</organism>
<evidence type="ECO:0000256" key="3">
    <source>
        <dbReference type="ARBA" id="ARBA00022598"/>
    </source>
</evidence>
<gene>
    <name evidence="10" type="primary">gatB</name>
    <name evidence="12" type="ORF">COV55_04895</name>
</gene>
<dbReference type="SUPFAM" id="SSF55931">
    <property type="entry name" value="Glutamine synthetase/guanido kinase"/>
    <property type="match status" value="1"/>
</dbReference>
<evidence type="ECO:0000256" key="2">
    <source>
        <dbReference type="ARBA" id="ARBA00011123"/>
    </source>
</evidence>
<dbReference type="GO" id="GO:0016740">
    <property type="term" value="F:transferase activity"/>
    <property type="evidence" value="ECO:0007669"/>
    <property type="project" value="UniProtKB-KW"/>
</dbReference>
<comment type="function">
    <text evidence="7 10">Allows the formation of correctly charged Asn-tRNA(Asn) or Gln-tRNA(Gln) through the transamidation of misacylated Asp-tRNA(Asn) or Glu-tRNA(Gln) in organisms which lack either or both of asparaginyl-tRNA or glutaminyl-tRNA synthetases. The reaction takes place in the presence of glutamine and ATP through an activated phospho-Asp-tRNA(Asn) or phospho-Glu-tRNA(Gln).</text>
</comment>
<dbReference type="GO" id="GO:0050566">
    <property type="term" value="F:asparaginyl-tRNA synthase (glutamine-hydrolyzing) activity"/>
    <property type="evidence" value="ECO:0007669"/>
    <property type="project" value="RHEA"/>
</dbReference>
<dbReference type="InterPro" id="IPR003789">
    <property type="entry name" value="Asn/Gln_tRNA_amidoTrase-B-like"/>
</dbReference>
<dbReference type="GO" id="GO:0050567">
    <property type="term" value="F:glutaminyl-tRNA synthase (glutamine-hydrolyzing) activity"/>
    <property type="evidence" value="ECO:0007669"/>
    <property type="project" value="UniProtKB-UniRule"/>
</dbReference>
<evidence type="ECO:0000256" key="6">
    <source>
        <dbReference type="ARBA" id="ARBA00022917"/>
    </source>
</evidence>
<dbReference type="InterPro" id="IPR006075">
    <property type="entry name" value="Asn/Gln-tRNA_Trfase_suB/E_cat"/>
</dbReference>
<evidence type="ECO:0000256" key="10">
    <source>
        <dbReference type="HAMAP-Rule" id="MF_00121"/>
    </source>
</evidence>
<evidence type="ECO:0000259" key="11">
    <source>
        <dbReference type="SMART" id="SM00845"/>
    </source>
</evidence>
<keyword evidence="6 10" id="KW-0648">Protein biosynthesis</keyword>
<dbReference type="HAMAP" id="MF_00121">
    <property type="entry name" value="GatB"/>
    <property type="match status" value="1"/>
</dbReference>
<dbReference type="SUPFAM" id="SSF89095">
    <property type="entry name" value="GatB/YqeY motif"/>
    <property type="match status" value="1"/>
</dbReference>
<dbReference type="InterPro" id="IPR023168">
    <property type="entry name" value="GatB_Yqey_C_2"/>
</dbReference>
<dbReference type="Gene3D" id="1.10.150.380">
    <property type="entry name" value="GatB domain, N-terminal subdomain"/>
    <property type="match status" value="1"/>
</dbReference>
<dbReference type="PANTHER" id="PTHR11659">
    <property type="entry name" value="GLUTAMYL-TRNA GLN AMIDOTRANSFERASE SUBUNIT B MITOCHONDRIAL AND PROKARYOTIC PET112-RELATED"/>
    <property type="match status" value="1"/>
</dbReference>
<keyword evidence="4 10" id="KW-0547">Nucleotide-binding</keyword>
<dbReference type="InterPro" id="IPR017958">
    <property type="entry name" value="Gln-tRNA_amidoTrfase_suB_CS"/>
</dbReference>
<evidence type="ECO:0000256" key="5">
    <source>
        <dbReference type="ARBA" id="ARBA00022840"/>
    </source>
</evidence>
<comment type="catalytic activity">
    <reaction evidence="8 10">
        <text>L-aspartyl-tRNA(Asn) + L-glutamine + ATP + H2O = L-asparaginyl-tRNA(Asn) + L-glutamate + ADP + phosphate + 2 H(+)</text>
        <dbReference type="Rhea" id="RHEA:14513"/>
        <dbReference type="Rhea" id="RHEA-COMP:9674"/>
        <dbReference type="Rhea" id="RHEA-COMP:9677"/>
        <dbReference type="ChEBI" id="CHEBI:15377"/>
        <dbReference type="ChEBI" id="CHEBI:15378"/>
        <dbReference type="ChEBI" id="CHEBI:29985"/>
        <dbReference type="ChEBI" id="CHEBI:30616"/>
        <dbReference type="ChEBI" id="CHEBI:43474"/>
        <dbReference type="ChEBI" id="CHEBI:58359"/>
        <dbReference type="ChEBI" id="CHEBI:78515"/>
        <dbReference type="ChEBI" id="CHEBI:78516"/>
        <dbReference type="ChEBI" id="CHEBI:456216"/>
    </reaction>
</comment>
<dbReference type="EMBL" id="PCWQ01000023">
    <property type="protein sequence ID" value="PIR06037.1"/>
    <property type="molecule type" value="Genomic_DNA"/>
</dbReference>
<evidence type="ECO:0000256" key="4">
    <source>
        <dbReference type="ARBA" id="ARBA00022741"/>
    </source>
</evidence>
<dbReference type="InterPro" id="IPR042114">
    <property type="entry name" value="GatB_C_1"/>
</dbReference>
<feature type="domain" description="Asn/Gln amidotransferase" evidence="11">
    <location>
        <begin position="328"/>
        <end position="500"/>
    </location>
</feature>
<accession>A0A2H0NAX5</accession>
<dbReference type="GO" id="GO:0005524">
    <property type="term" value="F:ATP binding"/>
    <property type="evidence" value="ECO:0007669"/>
    <property type="project" value="UniProtKB-KW"/>
</dbReference>
<dbReference type="EC" id="6.3.5.-" evidence="10"/>
<dbReference type="InterPro" id="IPR017959">
    <property type="entry name" value="Asn/Gln-tRNA_amidoTrfase_suB/E"/>
</dbReference>
<keyword evidence="12" id="KW-0808">Transferase</keyword>